<organism evidence="2">
    <name type="scientific">marine metagenome</name>
    <dbReference type="NCBI Taxonomy" id="408172"/>
    <lineage>
        <taxon>unclassified sequences</taxon>
        <taxon>metagenomes</taxon>
        <taxon>ecological metagenomes</taxon>
    </lineage>
</organism>
<gene>
    <name evidence="2" type="ORF">METZ01_LOCUS59699</name>
</gene>
<dbReference type="AlphaFoldDB" id="A0A381SS43"/>
<proteinExistence type="predicted"/>
<name>A0A381SS43_9ZZZZ</name>
<feature type="non-terminal residue" evidence="2">
    <location>
        <position position="1"/>
    </location>
</feature>
<sequence length="255" mass="27276">VLILALDTTTAQGSVALARDGSVLDEFVGDPTVTHGQRLPGDVVSLLNRHALNTSLIDQYVVAAGPGSFTGLRVGIATVQGLALANRRQVLGVSVLDVVTEVATRTAIRDSIEHEAIVPWMDAKRGEIFSALYEPVATGEAEMEGSDPAVEWKATEGPVARTPTSLLNAWGPTLRNRTVTVIGNGIDRDRRLLEAAFGPRSRLVAGIPPLAGVMATMASQQPWRDHAVPPHAIRPVYVRRPDAELARARRDAHAK</sequence>
<dbReference type="SUPFAM" id="SSF53067">
    <property type="entry name" value="Actin-like ATPase domain"/>
    <property type="match status" value="2"/>
</dbReference>
<protein>
    <recommendedName>
        <fullName evidence="1">Gcp-like domain-containing protein</fullName>
    </recommendedName>
</protein>
<dbReference type="InterPro" id="IPR043129">
    <property type="entry name" value="ATPase_NBD"/>
</dbReference>
<dbReference type="GO" id="GO:0002949">
    <property type="term" value="P:tRNA threonylcarbamoyladenosine modification"/>
    <property type="evidence" value="ECO:0007669"/>
    <property type="project" value="InterPro"/>
</dbReference>
<feature type="domain" description="Gcp-like" evidence="1">
    <location>
        <begin position="35"/>
        <end position="137"/>
    </location>
</feature>
<evidence type="ECO:0000259" key="1">
    <source>
        <dbReference type="Pfam" id="PF00814"/>
    </source>
</evidence>
<reference evidence="2" key="1">
    <citation type="submission" date="2018-05" db="EMBL/GenBank/DDBJ databases">
        <authorList>
            <person name="Lanie J.A."/>
            <person name="Ng W.-L."/>
            <person name="Kazmierczak K.M."/>
            <person name="Andrzejewski T.M."/>
            <person name="Davidsen T.M."/>
            <person name="Wayne K.J."/>
            <person name="Tettelin H."/>
            <person name="Glass J.I."/>
            <person name="Rusch D."/>
            <person name="Podicherti R."/>
            <person name="Tsui H.-C.T."/>
            <person name="Winkler M.E."/>
        </authorList>
    </citation>
    <scope>NUCLEOTIDE SEQUENCE</scope>
</reference>
<evidence type="ECO:0000313" key="2">
    <source>
        <dbReference type="EMBL" id="SVA06845.1"/>
    </source>
</evidence>
<dbReference type="Gene3D" id="3.30.420.40">
    <property type="match status" value="2"/>
</dbReference>
<dbReference type="NCBIfam" id="TIGR03725">
    <property type="entry name" value="T6A_YeaZ"/>
    <property type="match status" value="1"/>
</dbReference>
<accession>A0A381SS43</accession>
<dbReference type="InterPro" id="IPR022496">
    <property type="entry name" value="T6A_TsaB"/>
</dbReference>
<dbReference type="InterPro" id="IPR000905">
    <property type="entry name" value="Gcp-like_dom"/>
</dbReference>
<dbReference type="EMBL" id="UINC01003498">
    <property type="protein sequence ID" value="SVA06845.1"/>
    <property type="molecule type" value="Genomic_DNA"/>
</dbReference>
<dbReference type="Pfam" id="PF00814">
    <property type="entry name" value="TsaD"/>
    <property type="match status" value="1"/>
</dbReference>